<proteinExistence type="predicted"/>
<dbReference type="EMBL" id="JBHMEY010000010">
    <property type="protein sequence ID" value="MFB9095780.1"/>
    <property type="molecule type" value="Genomic_DNA"/>
</dbReference>
<name>A0ABV5GK75_9FLAO</name>
<dbReference type="InterPro" id="IPR003819">
    <property type="entry name" value="TauD/TfdA-like"/>
</dbReference>
<evidence type="ECO:0000313" key="6">
    <source>
        <dbReference type="Proteomes" id="UP001589607"/>
    </source>
</evidence>
<sequence length="234" mass="27166">MEDWLINFVFSNELDYKPISDILDQGKSIVLLKNVPLNDDILSSIVSHLGIPITELRNNNNKDVFDVKVFKNQGLFRSIANSNLDFPLHTDCADFKETPNVIGLLCVNPAPKNQGISTFAFVSDIVKKLDFDTITVLLEEKWAFKNYFKPILTQKKEQFRICYDRITMESYTELKEEKIKKLDLLDTIFKECTLELKLESGDLILFRNDLLLHGRTGFKITSNRLFKRVRFHLN</sequence>
<dbReference type="InterPro" id="IPR042098">
    <property type="entry name" value="TauD-like_sf"/>
</dbReference>
<keyword evidence="6" id="KW-1185">Reference proteome</keyword>
<organism evidence="5 6">
    <name type="scientific">Flavobacterium jumunjinense</name>
    <dbReference type="NCBI Taxonomy" id="998845"/>
    <lineage>
        <taxon>Bacteria</taxon>
        <taxon>Pseudomonadati</taxon>
        <taxon>Bacteroidota</taxon>
        <taxon>Flavobacteriia</taxon>
        <taxon>Flavobacteriales</taxon>
        <taxon>Flavobacteriaceae</taxon>
        <taxon>Flavobacterium</taxon>
    </lineage>
</organism>
<dbReference type="Pfam" id="PF02668">
    <property type="entry name" value="TauD"/>
    <property type="match status" value="1"/>
</dbReference>
<dbReference type="GO" id="GO:0051213">
    <property type="term" value="F:dioxygenase activity"/>
    <property type="evidence" value="ECO:0007669"/>
    <property type="project" value="UniProtKB-KW"/>
</dbReference>
<gene>
    <name evidence="5" type="ORF">ACFFVF_04580</name>
</gene>
<keyword evidence="3" id="KW-0045">Antibiotic biosynthesis</keyword>
<evidence type="ECO:0000259" key="4">
    <source>
        <dbReference type="Pfam" id="PF02668"/>
    </source>
</evidence>
<evidence type="ECO:0000256" key="1">
    <source>
        <dbReference type="ARBA" id="ARBA00001954"/>
    </source>
</evidence>
<dbReference type="PANTHER" id="PTHR10696:SF56">
    <property type="entry name" value="TAUD_TFDA-LIKE DOMAIN-CONTAINING PROTEIN"/>
    <property type="match status" value="1"/>
</dbReference>
<reference evidence="5 6" key="1">
    <citation type="submission" date="2024-09" db="EMBL/GenBank/DDBJ databases">
        <authorList>
            <person name="Sun Q."/>
            <person name="Mori K."/>
        </authorList>
    </citation>
    <scope>NUCLEOTIDE SEQUENCE [LARGE SCALE GENOMIC DNA]</scope>
    <source>
        <strain evidence="5 6">CECT 7955</strain>
    </source>
</reference>
<dbReference type="Proteomes" id="UP001589607">
    <property type="component" value="Unassembled WGS sequence"/>
</dbReference>
<comment type="cofactor">
    <cofactor evidence="1">
        <name>Fe(2+)</name>
        <dbReference type="ChEBI" id="CHEBI:29033"/>
    </cofactor>
</comment>
<dbReference type="SUPFAM" id="SSF51197">
    <property type="entry name" value="Clavaminate synthase-like"/>
    <property type="match status" value="1"/>
</dbReference>
<dbReference type="Gene3D" id="3.60.130.10">
    <property type="entry name" value="Clavaminate synthase-like"/>
    <property type="match status" value="1"/>
</dbReference>
<keyword evidence="5" id="KW-0223">Dioxygenase</keyword>
<dbReference type="InterPro" id="IPR050411">
    <property type="entry name" value="AlphaKG_dependent_hydroxylases"/>
</dbReference>
<dbReference type="RefSeq" id="WP_236456481.1">
    <property type="nucleotide sequence ID" value="NZ_CBCSGE010000011.1"/>
</dbReference>
<evidence type="ECO:0000256" key="3">
    <source>
        <dbReference type="ARBA" id="ARBA00023194"/>
    </source>
</evidence>
<evidence type="ECO:0000313" key="5">
    <source>
        <dbReference type="EMBL" id="MFB9095780.1"/>
    </source>
</evidence>
<comment type="caution">
    <text evidence="5">The sequence shown here is derived from an EMBL/GenBank/DDBJ whole genome shotgun (WGS) entry which is preliminary data.</text>
</comment>
<feature type="domain" description="TauD/TfdA-like" evidence="4">
    <location>
        <begin position="16"/>
        <end position="229"/>
    </location>
</feature>
<evidence type="ECO:0000256" key="2">
    <source>
        <dbReference type="ARBA" id="ARBA00023002"/>
    </source>
</evidence>
<keyword evidence="2" id="KW-0560">Oxidoreductase</keyword>
<protein>
    <submittedName>
        <fullName evidence="5">TauD/TfdA family dioxygenase</fullName>
    </submittedName>
</protein>
<dbReference type="PANTHER" id="PTHR10696">
    <property type="entry name" value="GAMMA-BUTYROBETAINE HYDROXYLASE-RELATED"/>
    <property type="match status" value="1"/>
</dbReference>
<accession>A0ABV5GK75</accession>